<dbReference type="Pfam" id="PF24576">
    <property type="entry name" value="IR75A_N"/>
    <property type="match status" value="1"/>
</dbReference>
<name>A0A7R9IQ71_9NEOP</name>
<dbReference type="EMBL" id="OE006327">
    <property type="protein sequence ID" value="CAD7462587.1"/>
    <property type="molecule type" value="Genomic_DNA"/>
</dbReference>
<reference evidence="3" key="1">
    <citation type="submission" date="2020-11" db="EMBL/GenBank/DDBJ databases">
        <authorList>
            <person name="Tran Van P."/>
        </authorList>
    </citation>
    <scope>NUCLEOTIDE SEQUENCE</scope>
</reference>
<evidence type="ECO:0000256" key="1">
    <source>
        <dbReference type="SAM" id="SignalP"/>
    </source>
</evidence>
<evidence type="ECO:0000313" key="3">
    <source>
        <dbReference type="EMBL" id="CAD7462587.1"/>
    </source>
</evidence>
<gene>
    <name evidence="3" type="ORF">TTEB3V08_LOCUS10478</name>
</gene>
<feature type="chain" id="PRO_5030841936" description="Ionotropic receptor 75a N-terminal domain-containing protein" evidence="1">
    <location>
        <begin position="27"/>
        <end position="255"/>
    </location>
</feature>
<feature type="signal peptide" evidence="1">
    <location>
        <begin position="1"/>
        <end position="26"/>
    </location>
</feature>
<evidence type="ECO:0000259" key="2">
    <source>
        <dbReference type="Pfam" id="PF24576"/>
    </source>
</evidence>
<dbReference type="AlphaFoldDB" id="A0A7R9IQ71"/>
<feature type="domain" description="Ionotropic receptor 75a N-terminal" evidence="2">
    <location>
        <begin position="126"/>
        <end position="218"/>
    </location>
</feature>
<dbReference type="InterPro" id="IPR057074">
    <property type="entry name" value="IR75A_N"/>
</dbReference>
<keyword evidence="1" id="KW-0732">Signal</keyword>
<organism evidence="3">
    <name type="scientific">Timema tahoe</name>
    <dbReference type="NCBI Taxonomy" id="61484"/>
    <lineage>
        <taxon>Eukaryota</taxon>
        <taxon>Metazoa</taxon>
        <taxon>Ecdysozoa</taxon>
        <taxon>Arthropoda</taxon>
        <taxon>Hexapoda</taxon>
        <taxon>Insecta</taxon>
        <taxon>Pterygota</taxon>
        <taxon>Neoptera</taxon>
        <taxon>Polyneoptera</taxon>
        <taxon>Phasmatodea</taxon>
        <taxon>Timematodea</taxon>
        <taxon>Timematoidea</taxon>
        <taxon>Timematidae</taxon>
        <taxon>Timema</taxon>
    </lineage>
</organism>
<proteinExistence type="predicted"/>
<accession>A0A7R9IQ71</accession>
<sequence>MNRHFDKKRTTSRLLLFLMITIQDLAILRSEISTVDIVGLVTAMKEHLKSSAVFLICGSGTCNIRVAELLKRLSMAEVSATVLNPNDVIPYIEDYWELINKPLKVFLSTDTDTQRTLRQVFKVINTKSLTWLLLPEDDEMSVDDFLEGTYIPFDSEFLVGQVSGPLVHLTEVYRTAEGEPLSREYFGNWSLQGGPLHVESRARKKRTDFQGIILRTVVLDVREITIIVEENNRTTVAGGYFGMVWRLLEQELNFT</sequence>
<protein>
    <recommendedName>
        <fullName evidence="2">Ionotropic receptor 75a N-terminal domain-containing protein</fullName>
    </recommendedName>
</protein>